<dbReference type="InterPro" id="IPR001680">
    <property type="entry name" value="WD40_rpt"/>
</dbReference>
<keyword evidence="1 3" id="KW-0853">WD repeat</keyword>
<dbReference type="AlphaFoldDB" id="A0A0C2SSI7"/>
<evidence type="ECO:0000256" key="1">
    <source>
        <dbReference type="ARBA" id="ARBA00022574"/>
    </source>
</evidence>
<dbReference type="Proteomes" id="UP000054549">
    <property type="component" value="Unassembled WGS sequence"/>
</dbReference>
<accession>A0A0C2SSI7</accession>
<dbReference type="InterPro" id="IPR036322">
    <property type="entry name" value="WD40_repeat_dom_sf"/>
</dbReference>
<dbReference type="InParanoid" id="A0A0C2SSI7"/>
<evidence type="ECO:0000256" key="2">
    <source>
        <dbReference type="ARBA" id="ARBA00022737"/>
    </source>
</evidence>
<evidence type="ECO:0000313" key="4">
    <source>
        <dbReference type="EMBL" id="KIL56969.1"/>
    </source>
</evidence>
<dbReference type="PANTHER" id="PTHR19848:SF8">
    <property type="entry name" value="F-BOX AND WD REPEAT DOMAIN CONTAINING 7"/>
    <property type="match status" value="1"/>
</dbReference>
<dbReference type="EMBL" id="KN818389">
    <property type="protein sequence ID" value="KIL56969.1"/>
    <property type="molecule type" value="Genomic_DNA"/>
</dbReference>
<organism evidence="4 5">
    <name type="scientific">Amanita muscaria (strain Koide BX008)</name>
    <dbReference type="NCBI Taxonomy" id="946122"/>
    <lineage>
        <taxon>Eukaryota</taxon>
        <taxon>Fungi</taxon>
        <taxon>Dikarya</taxon>
        <taxon>Basidiomycota</taxon>
        <taxon>Agaricomycotina</taxon>
        <taxon>Agaricomycetes</taxon>
        <taxon>Agaricomycetidae</taxon>
        <taxon>Agaricales</taxon>
        <taxon>Pluteineae</taxon>
        <taxon>Amanitaceae</taxon>
        <taxon>Amanita</taxon>
    </lineage>
</organism>
<keyword evidence="2" id="KW-0677">Repeat</keyword>
<proteinExistence type="predicted"/>
<feature type="non-terminal residue" evidence="4">
    <location>
        <position position="180"/>
    </location>
</feature>
<dbReference type="STRING" id="946122.A0A0C2SSI7"/>
<gene>
    <name evidence="4" type="ORF">M378DRAFT_39914</name>
</gene>
<evidence type="ECO:0000256" key="3">
    <source>
        <dbReference type="PROSITE-ProRule" id="PRU00221"/>
    </source>
</evidence>
<keyword evidence="5" id="KW-1185">Reference proteome</keyword>
<dbReference type="HOGENOM" id="CLU_000288_57_18_1"/>
<dbReference type="InterPro" id="IPR015943">
    <property type="entry name" value="WD40/YVTN_repeat-like_dom_sf"/>
</dbReference>
<dbReference type="Gene3D" id="2.130.10.10">
    <property type="entry name" value="YVTN repeat-like/Quinoprotein amine dehydrogenase"/>
    <property type="match status" value="1"/>
</dbReference>
<feature type="non-terminal residue" evidence="4">
    <location>
        <position position="1"/>
    </location>
</feature>
<dbReference type="Pfam" id="PF00400">
    <property type="entry name" value="WD40"/>
    <property type="match status" value="3"/>
</dbReference>
<name>A0A0C2SSI7_AMAMK</name>
<dbReference type="PANTHER" id="PTHR19848">
    <property type="entry name" value="WD40 REPEAT PROTEIN"/>
    <property type="match status" value="1"/>
</dbReference>
<sequence length="180" mass="19937">LSDALRFIGKFYERIKRSALHTYYSALPFTPSDSLLYRRYIKDAVDNVCSIEGGAEKWDTVVANTSHGDGVNIIKFSLASTLFVSCSQNRLKIWDALYNVKTDSFMSTLPFQATSIAFSPDCTRLAVGAFDGNMRLLDIRGINASEPPSKRNTTAVAALALSRDCSRLACGFWDGTVELW</sequence>
<reference evidence="4 5" key="1">
    <citation type="submission" date="2014-04" db="EMBL/GenBank/DDBJ databases">
        <title>Evolutionary Origins and Diversification of the Mycorrhizal Mutualists.</title>
        <authorList>
            <consortium name="DOE Joint Genome Institute"/>
            <consortium name="Mycorrhizal Genomics Consortium"/>
            <person name="Kohler A."/>
            <person name="Kuo A."/>
            <person name="Nagy L.G."/>
            <person name="Floudas D."/>
            <person name="Copeland A."/>
            <person name="Barry K.W."/>
            <person name="Cichocki N."/>
            <person name="Veneault-Fourrey C."/>
            <person name="LaButti K."/>
            <person name="Lindquist E.A."/>
            <person name="Lipzen A."/>
            <person name="Lundell T."/>
            <person name="Morin E."/>
            <person name="Murat C."/>
            <person name="Riley R."/>
            <person name="Ohm R."/>
            <person name="Sun H."/>
            <person name="Tunlid A."/>
            <person name="Henrissat B."/>
            <person name="Grigoriev I.V."/>
            <person name="Hibbett D.S."/>
            <person name="Martin F."/>
        </authorList>
    </citation>
    <scope>NUCLEOTIDE SEQUENCE [LARGE SCALE GENOMIC DNA]</scope>
    <source>
        <strain evidence="4 5">Koide BX008</strain>
    </source>
</reference>
<protein>
    <submittedName>
        <fullName evidence="4">Uncharacterized protein</fullName>
    </submittedName>
</protein>
<dbReference type="SMART" id="SM00320">
    <property type="entry name" value="WD40"/>
    <property type="match status" value="2"/>
</dbReference>
<dbReference type="OrthoDB" id="3027122at2759"/>
<dbReference type="PROSITE" id="PS50294">
    <property type="entry name" value="WD_REPEATS_REGION"/>
    <property type="match status" value="1"/>
</dbReference>
<feature type="repeat" description="WD" evidence="3">
    <location>
        <begin position="149"/>
        <end position="180"/>
    </location>
</feature>
<dbReference type="SUPFAM" id="SSF50978">
    <property type="entry name" value="WD40 repeat-like"/>
    <property type="match status" value="1"/>
</dbReference>
<evidence type="ECO:0000313" key="5">
    <source>
        <dbReference type="Proteomes" id="UP000054549"/>
    </source>
</evidence>
<dbReference type="PROSITE" id="PS50082">
    <property type="entry name" value="WD_REPEATS_2"/>
    <property type="match status" value="1"/>
</dbReference>